<accession>A0A2Z5IQB3</accession>
<organism evidence="10 11">
    <name type="scientific">[Mycoplasma] phocae</name>
    <dbReference type="NCBI Taxonomy" id="142651"/>
    <lineage>
        <taxon>Bacteria</taxon>
        <taxon>Bacillati</taxon>
        <taxon>Mycoplasmatota</taxon>
        <taxon>Mycoplasmoidales</taxon>
        <taxon>Metamycoplasmataceae</taxon>
        <taxon>Metamycoplasma</taxon>
    </lineage>
</organism>
<dbReference type="KEGG" id="mpho:DA803_02980"/>
<keyword evidence="5" id="KW-0472">Membrane</keyword>
<comment type="subcellular location">
    <subcellularLocation>
        <location evidence="1">Cell membrane</location>
        <topology evidence="1">Lipid-anchor</topology>
    </subcellularLocation>
</comment>
<sequence length="325" mass="37476">MKKKNFKLWIVLPVVVATMPLIAASCGKTDNIQTPPNPSTPAPDTKPNPIPTPPKQDPIPSPIPPKPNPIPTPPKQDPIPSPTPPTPMPDPNKKDMNNNKRPEDDIKKEEMKNLELLKLKREILYINLHYFTYQRILDLFKSVNDIRASYDTEEELKMAIDIIDDKENENNLKLAREFIDDFIAYKNGTKNNFEDDFLNFILPSTPSIKYSTFLNYIINRFAKFVDSAIVNQKQNDYGIYIFIKIWDQFGKINDESFYSYLNLYEPRYQLQQYISKGTNEAVKTIARDIFQQLGKNIKEKVGLSKNQIGDIDNQVAEIKKILIVK</sequence>
<dbReference type="PROSITE" id="PS51257">
    <property type="entry name" value="PROKAR_LIPOPROTEIN"/>
    <property type="match status" value="1"/>
</dbReference>
<evidence type="ECO:0000256" key="3">
    <source>
        <dbReference type="ARBA" id="ARBA00022729"/>
    </source>
</evidence>
<evidence type="ECO:0000256" key="5">
    <source>
        <dbReference type="ARBA" id="ARBA00023136"/>
    </source>
</evidence>
<evidence type="ECO:0000256" key="6">
    <source>
        <dbReference type="ARBA" id="ARBA00023139"/>
    </source>
</evidence>
<evidence type="ECO:0000313" key="10">
    <source>
        <dbReference type="EMBL" id="AXE61033.1"/>
    </source>
</evidence>
<evidence type="ECO:0000256" key="1">
    <source>
        <dbReference type="ARBA" id="ARBA00004193"/>
    </source>
</evidence>
<evidence type="ECO:0000313" key="11">
    <source>
        <dbReference type="Proteomes" id="UP000252477"/>
    </source>
</evidence>
<keyword evidence="11" id="KW-1185">Reference proteome</keyword>
<evidence type="ECO:0000256" key="7">
    <source>
        <dbReference type="ARBA" id="ARBA00023288"/>
    </source>
</evidence>
<dbReference type="AlphaFoldDB" id="A0A2Z5IQB3"/>
<feature type="signal peptide" evidence="9">
    <location>
        <begin position="1"/>
        <end position="23"/>
    </location>
</feature>
<gene>
    <name evidence="10" type="ORF">DA803_02980</name>
</gene>
<dbReference type="GO" id="GO:0005886">
    <property type="term" value="C:plasma membrane"/>
    <property type="evidence" value="ECO:0007669"/>
    <property type="project" value="UniProtKB-SubCell"/>
</dbReference>
<evidence type="ECO:0000256" key="8">
    <source>
        <dbReference type="SAM" id="MobiDB-lite"/>
    </source>
</evidence>
<dbReference type="PRINTS" id="PR01217">
    <property type="entry name" value="PRICHEXTENSN"/>
</dbReference>
<evidence type="ECO:0000256" key="9">
    <source>
        <dbReference type="SAM" id="SignalP"/>
    </source>
</evidence>
<reference evidence="11" key="1">
    <citation type="journal article" date="2018" name="Microbiol. Resour. Announc.">
        <title>Complete Sequence and Annotation of the Mycoplasma phocidae Strain 105T Genome.</title>
        <authorList>
            <person name="Frasca S. Jr."/>
            <person name="Kutish G.F."/>
            <person name="Michaels D.L."/>
            <person name="Brown D.R."/>
        </authorList>
    </citation>
    <scope>NUCLEOTIDE SEQUENCE [LARGE SCALE GENOMIC DNA]</scope>
    <source>
        <strain evidence="11">105</strain>
    </source>
</reference>
<dbReference type="EMBL" id="CP029295">
    <property type="protein sequence ID" value="AXE61033.1"/>
    <property type="molecule type" value="Genomic_DNA"/>
</dbReference>
<keyword evidence="6" id="KW-0564">Palmitate</keyword>
<dbReference type="RefSeq" id="WP_114191127.1">
    <property type="nucleotide sequence ID" value="NZ_CP029295.1"/>
</dbReference>
<feature type="chain" id="PRO_5016273248" description="Variable surface lipoprotein" evidence="9">
    <location>
        <begin position="24"/>
        <end position="325"/>
    </location>
</feature>
<evidence type="ECO:0008006" key="12">
    <source>
        <dbReference type="Google" id="ProtNLM"/>
    </source>
</evidence>
<proteinExistence type="predicted"/>
<keyword evidence="7" id="KW-0449">Lipoprotein</keyword>
<feature type="compositionally biased region" description="Pro residues" evidence="8">
    <location>
        <begin position="35"/>
        <end position="90"/>
    </location>
</feature>
<keyword evidence="4" id="KW-0677">Repeat</keyword>
<dbReference type="Proteomes" id="UP000252477">
    <property type="component" value="Chromosome"/>
</dbReference>
<feature type="region of interest" description="Disordered" evidence="8">
    <location>
        <begin position="27"/>
        <end position="107"/>
    </location>
</feature>
<feature type="compositionally biased region" description="Basic and acidic residues" evidence="8">
    <location>
        <begin position="91"/>
        <end position="107"/>
    </location>
</feature>
<keyword evidence="3 9" id="KW-0732">Signal</keyword>
<evidence type="ECO:0000256" key="4">
    <source>
        <dbReference type="ARBA" id="ARBA00022737"/>
    </source>
</evidence>
<keyword evidence="2" id="KW-1003">Cell membrane</keyword>
<evidence type="ECO:0000256" key="2">
    <source>
        <dbReference type="ARBA" id="ARBA00022475"/>
    </source>
</evidence>
<dbReference type="NCBIfam" id="NF033817">
    <property type="entry name" value="Mplas_variab_LP"/>
    <property type="match status" value="1"/>
</dbReference>
<protein>
    <recommendedName>
        <fullName evidence="12">Variable surface lipoprotein</fullName>
    </recommendedName>
</protein>
<dbReference type="InterPro" id="IPR049890">
    <property type="entry name" value="VlpA-F-like_signal"/>
</dbReference>
<name>A0A2Z5IQB3_9BACT</name>